<accession>A0A9D1ING4</accession>
<organism evidence="1 2">
    <name type="scientific">Candidatus Aphodocola excrementigallinarum</name>
    <dbReference type="NCBI Taxonomy" id="2840670"/>
    <lineage>
        <taxon>Bacteria</taxon>
        <taxon>Bacillati</taxon>
        <taxon>Bacillota</taxon>
        <taxon>Bacilli</taxon>
        <taxon>Candidatus Aphodocola</taxon>
    </lineage>
</organism>
<evidence type="ECO:0000313" key="1">
    <source>
        <dbReference type="EMBL" id="HIU39816.1"/>
    </source>
</evidence>
<gene>
    <name evidence="1" type="ORF">IAB68_00750</name>
</gene>
<protein>
    <recommendedName>
        <fullName evidence="3">DNA-binding protein</fullName>
    </recommendedName>
</protein>
<comment type="caution">
    <text evidence="1">The sequence shown here is derived from an EMBL/GenBank/DDBJ whole genome shotgun (WGS) entry which is preliminary data.</text>
</comment>
<dbReference type="Proteomes" id="UP000824074">
    <property type="component" value="Unassembled WGS sequence"/>
</dbReference>
<proteinExistence type="predicted"/>
<name>A0A9D1ING4_9FIRM</name>
<dbReference type="EMBL" id="DVMT01000012">
    <property type="protein sequence ID" value="HIU39816.1"/>
    <property type="molecule type" value="Genomic_DNA"/>
</dbReference>
<evidence type="ECO:0008006" key="3">
    <source>
        <dbReference type="Google" id="ProtNLM"/>
    </source>
</evidence>
<reference evidence="1" key="2">
    <citation type="journal article" date="2021" name="PeerJ">
        <title>Extensive microbial diversity within the chicken gut microbiome revealed by metagenomics and culture.</title>
        <authorList>
            <person name="Gilroy R."/>
            <person name="Ravi A."/>
            <person name="Getino M."/>
            <person name="Pursley I."/>
            <person name="Horton D.L."/>
            <person name="Alikhan N.F."/>
            <person name="Baker D."/>
            <person name="Gharbi K."/>
            <person name="Hall N."/>
            <person name="Watson M."/>
            <person name="Adriaenssens E.M."/>
            <person name="Foster-Nyarko E."/>
            <person name="Jarju S."/>
            <person name="Secka A."/>
            <person name="Antonio M."/>
            <person name="Oren A."/>
            <person name="Chaudhuri R.R."/>
            <person name="La Ragione R."/>
            <person name="Hildebrand F."/>
            <person name="Pallen M.J."/>
        </authorList>
    </citation>
    <scope>NUCLEOTIDE SEQUENCE</scope>
    <source>
        <strain evidence="1">CHK193-30670</strain>
    </source>
</reference>
<evidence type="ECO:0000313" key="2">
    <source>
        <dbReference type="Proteomes" id="UP000824074"/>
    </source>
</evidence>
<sequence length="66" mass="7833">MDYYSAKEIMQKTGYKESKAYSLIANLNKQLKIEYPNILRFNAKIPVWYWEEKTGKPKEANNETVN</sequence>
<dbReference type="AlphaFoldDB" id="A0A9D1ING4"/>
<reference evidence="1" key="1">
    <citation type="submission" date="2020-10" db="EMBL/GenBank/DDBJ databases">
        <authorList>
            <person name="Gilroy R."/>
        </authorList>
    </citation>
    <scope>NUCLEOTIDE SEQUENCE</scope>
    <source>
        <strain evidence="1">CHK193-30670</strain>
    </source>
</reference>